<evidence type="ECO:0000313" key="2">
    <source>
        <dbReference type="Proteomes" id="UP001362999"/>
    </source>
</evidence>
<evidence type="ECO:0000313" key="1">
    <source>
        <dbReference type="EMBL" id="KAK7027803.1"/>
    </source>
</evidence>
<reference evidence="1 2" key="1">
    <citation type="journal article" date="2024" name="J Genomics">
        <title>Draft genome sequencing and assembly of Favolaschia claudopus CIRM-BRFM 2984 isolated from oak limbs.</title>
        <authorList>
            <person name="Navarro D."/>
            <person name="Drula E."/>
            <person name="Chaduli D."/>
            <person name="Cazenave R."/>
            <person name="Ahrendt S."/>
            <person name="Wang J."/>
            <person name="Lipzen A."/>
            <person name="Daum C."/>
            <person name="Barry K."/>
            <person name="Grigoriev I.V."/>
            <person name="Favel A."/>
            <person name="Rosso M.N."/>
            <person name="Martin F."/>
        </authorList>
    </citation>
    <scope>NUCLEOTIDE SEQUENCE [LARGE SCALE GENOMIC DNA]</scope>
    <source>
        <strain evidence="1 2">CIRM-BRFM 2984</strain>
    </source>
</reference>
<organism evidence="1 2">
    <name type="scientific">Favolaschia claudopus</name>
    <dbReference type="NCBI Taxonomy" id="2862362"/>
    <lineage>
        <taxon>Eukaryota</taxon>
        <taxon>Fungi</taxon>
        <taxon>Dikarya</taxon>
        <taxon>Basidiomycota</taxon>
        <taxon>Agaricomycotina</taxon>
        <taxon>Agaricomycetes</taxon>
        <taxon>Agaricomycetidae</taxon>
        <taxon>Agaricales</taxon>
        <taxon>Marasmiineae</taxon>
        <taxon>Mycenaceae</taxon>
        <taxon>Favolaschia</taxon>
    </lineage>
</organism>
<keyword evidence="2" id="KW-1185">Reference proteome</keyword>
<proteinExistence type="predicted"/>
<name>A0AAW0BNE0_9AGAR</name>
<comment type="caution">
    <text evidence="1">The sequence shown here is derived from an EMBL/GenBank/DDBJ whole genome shotgun (WGS) entry which is preliminary data.</text>
</comment>
<protein>
    <submittedName>
        <fullName evidence="1">Uncharacterized protein</fullName>
    </submittedName>
</protein>
<dbReference type="Proteomes" id="UP001362999">
    <property type="component" value="Unassembled WGS sequence"/>
</dbReference>
<dbReference type="AlphaFoldDB" id="A0AAW0BNE0"/>
<dbReference type="EMBL" id="JAWWNJ010000029">
    <property type="protein sequence ID" value="KAK7027803.1"/>
    <property type="molecule type" value="Genomic_DNA"/>
</dbReference>
<gene>
    <name evidence="1" type="ORF">R3P38DRAFT_2776869</name>
</gene>
<sequence length="151" mass="17081">MCPSLPTLIITQSALEIPCCRIQRCGVDFGFSLAFKFGTAVAVTADPTTYKLDVLSSEISASRKQGFQLRAIQLHGVRTNQMHRICQVDKVEAKFVRCATESVIIDLQQINEPTFDGRQRTLITLHFAEIERTRPKNQWFNQNQLAPARTK</sequence>
<accession>A0AAW0BNE0</accession>